<comment type="caution">
    <text evidence="2">The sequence shown here is derived from an EMBL/GenBank/DDBJ whole genome shotgun (WGS) entry which is preliminary data.</text>
</comment>
<dbReference type="InterPro" id="IPR038726">
    <property type="entry name" value="PDDEXK_AddAB-type"/>
</dbReference>
<dbReference type="SUPFAM" id="SSF52540">
    <property type="entry name" value="P-loop containing nucleoside triphosphate hydrolases"/>
    <property type="match status" value="1"/>
</dbReference>
<feature type="domain" description="PD-(D/E)XK endonuclease-like" evidence="1">
    <location>
        <begin position="686"/>
        <end position="998"/>
    </location>
</feature>
<dbReference type="InterPro" id="IPR011604">
    <property type="entry name" value="PDDEXK-like_dom_sf"/>
</dbReference>
<sequence>MRCWRWWNRRARRAIPGRGAASSASWRGPMGFECAHCFTDAVLDGCRWLQRQQAPQLVALLGTRSDVELARRAAADAGLGFGVRFETVSSWVRSLWELLGDGRTVVDGALREILVRRLLRQSAGRPACAASEVDSTVSVVAQGVLPALLATGVEPAESLDLSSRELDALGYAREYRSALEGEALVDLSDAAALVASDDRLECCVAVIGSFATSAGQQHFLDRLEARWPVARFPYGYESPIPSPRRASELQQLLGRLYASAPTPPVRPGGAVRFLLPSGDYASARLVAECILDYLGERSGAKTGTTRVVVAAKDPMAMHRRLVPWLNRADPAVSCALSEVQAFEDTAFGRGFLALLDFATERPCSLEAASDFALSPLSGASLFDASKLDARWRADRLADREAVIGDLVGCNPDLQPLFACLSAGNYGGALAVLRSVARLDASGSTAHRRSMAAAYSSAESFFSLCEDAKADPLCCIDLLRRVKVGFSGCSGGEGAADDPAVVVTSLKQASAMAPCSRGMLVLCDMSASSYPVKASEDSVSLLTEKLGLRQNRPDALGEHRRMVFRALETACDRVVLVRPRFDQSASESYPSVSWEEIADGYRPMGFELEDGEVALFADDKATGLPRVLGPFCRGAVEESLTGYAYGTAQDAGLALHVLPQRDPFLLVDTDRAPSALCPVGPDGTFLLSPSAIETYLECPAKWFFERRLRLDSLDAEFGARETGTFAHDVLRRTFERLGSQGICAVDGESLPAARRVLQEVFDERLAAQAALDPSDCPLIALDSLEREEVELLRRRLLSYLEREAGMLPGFAARYFELPFGTEEPFTYAGCLIRGSIDRVDVNERGQAVVIDYKSSAKPEHCLASCSPFATAAGGTEAQGGELVLPHRVQALVYAQVVRRMTGLDVVGALYVPYGKPAGRACAVGAYDPQTIGEADIPGVKGAECGVFGDAAEALEVAGFHELLDEVERRIEVALRGMRAGDVAPRPRGGAPCSWCSFLSCPERR</sequence>
<name>A0A7C9JD99_9BACT</name>
<evidence type="ECO:0000313" key="2">
    <source>
        <dbReference type="EMBL" id="NBI34279.1"/>
    </source>
</evidence>
<accession>A0A7C9JD99</accession>
<protein>
    <submittedName>
        <fullName evidence="2">PD-(D/E)XK nuclease family protein</fullName>
    </submittedName>
</protein>
<organism evidence="2">
    <name type="scientific">Muribaculaceae bacterium Z82</name>
    <dbReference type="NCBI Taxonomy" id="2304548"/>
    <lineage>
        <taxon>Bacteria</taxon>
        <taxon>Pseudomonadati</taxon>
        <taxon>Bacteroidota</taxon>
        <taxon>Bacteroidia</taxon>
        <taxon>Bacteroidales</taxon>
        <taxon>Muribaculaceae</taxon>
    </lineage>
</organism>
<dbReference type="Pfam" id="PF12705">
    <property type="entry name" value="PDDEXK_1"/>
    <property type="match status" value="1"/>
</dbReference>
<dbReference type="EMBL" id="QWKH01000020">
    <property type="protein sequence ID" value="NBI34279.1"/>
    <property type="molecule type" value="Genomic_DNA"/>
</dbReference>
<dbReference type="Gene3D" id="3.90.320.10">
    <property type="match status" value="1"/>
</dbReference>
<dbReference type="InterPro" id="IPR027417">
    <property type="entry name" value="P-loop_NTPase"/>
</dbReference>
<reference evidence="2" key="1">
    <citation type="submission" date="2018-08" db="EMBL/GenBank/DDBJ databases">
        <title>Murine metabolic-syndrome-specific gut microbial biobank.</title>
        <authorList>
            <person name="Liu C."/>
        </authorList>
    </citation>
    <scope>NUCLEOTIDE SEQUENCE [LARGE SCALE GENOMIC DNA]</scope>
    <source>
        <strain evidence="2">Z82</strain>
    </source>
</reference>
<proteinExistence type="predicted"/>
<gene>
    <name evidence="2" type="ORF">D1639_04375</name>
</gene>
<dbReference type="AlphaFoldDB" id="A0A7C9JD99"/>
<evidence type="ECO:0000259" key="1">
    <source>
        <dbReference type="Pfam" id="PF12705"/>
    </source>
</evidence>